<accession>X1E2B6</accession>
<proteinExistence type="predicted"/>
<reference evidence="1" key="1">
    <citation type="journal article" date="2014" name="Front. Microbiol.">
        <title>High frequency of phylogenetically diverse reductive dehalogenase-homologous genes in deep subseafloor sedimentary metagenomes.</title>
        <authorList>
            <person name="Kawai M."/>
            <person name="Futagami T."/>
            <person name="Toyoda A."/>
            <person name="Takaki Y."/>
            <person name="Nishi S."/>
            <person name="Hori S."/>
            <person name="Arai W."/>
            <person name="Tsubouchi T."/>
            <person name="Morono Y."/>
            <person name="Uchiyama I."/>
            <person name="Ito T."/>
            <person name="Fujiyama A."/>
            <person name="Inagaki F."/>
            <person name="Takami H."/>
        </authorList>
    </citation>
    <scope>NUCLEOTIDE SEQUENCE</scope>
    <source>
        <strain evidence="1">Expedition CK06-06</strain>
    </source>
</reference>
<name>X1E2B6_9ZZZZ</name>
<organism evidence="1">
    <name type="scientific">marine sediment metagenome</name>
    <dbReference type="NCBI Taxonomy" id="412755"/>
    <lineage>
        <taxon>unclassified sequences</taxon>
        <taxon>metagenomes</taxon>
        <taxon>ecological metagenomes</taxon>
    </lineage>
</organism>
<sequence>MYYIGIDVSKKDLSVFDGKKDLKFINKEGLKSFKKYLK</sequence>
<evidence type="ECO:0000313" key="1">
    <source>
        <dbReference type="EMBL" id="GAH27421.1"/>
    </source>
</evidence>
<dbReference type="EMBL" id="BARU01000119">
    <property type="protein sequence ID" value="GAH27421.1"/>
    <property type="molecule type" value="Genomic_DNA"/>
</dbReference>
<feature type="non-terminal residue" evidence="1">
    <location>
        <position position="38"/>
    </location>
</feature>
<gene>
    <name evidence="1" type="ORF">S03H2_00565</name>
</gene>
<comment type="caution">
    <text evidence="1">The sequence shown here is derived from an EMBL/GenBank/DDBJ whole genome shotgun (WGS) entry which is preliminary data.</text>
</comment>
<protein>
    <submittedName>
        <fullName evidence="1">Uncharacterized protein</fullName>
    </submittedName>
</protein>
<dbReference type="AlphaFoldDB" id="X1E2B6"/>